<evidence type="ECO:0000256" key="3">
    <source>
        <dbReference type="ARBA" id="ARBA00022618"/>
    </source>
</evidence>
<evidence type="ECO:0000256" key="2">
    <source>
        <dbReference type="ARBA" id="ARBA00022475"/>
    </source>
</evidence>
<dbReference type="Pfam" id="PF04977">
    <property type="entry name" value="DivIC"/>
    <property type="match status" value="1"/>
</dbReference>
<keyword evidence="6 9" id="KW-0472">Membrane</keyword>
<evidence type="ECO:0000313" key="10">
    <source>
        <dbReference type="EMBL" id="MFC4305638.1"/>
    </source>
</evidence>
<comment type="subcellular location">
    <subcellularLocation>
        <location evidence="1">Cell membrane</location>
        <topology evidence="1">Single-pass type II membrane protein</topology>
    </subcellularLocation>
</comment>
<keyword evidence="11" id="KW-1185">Reference proteome</keyword>
<evidence type="ECO:0000256" key="5">
    <source>
        <dbReference type="ARBA" id="ARBA00022989"/>
    </source>
</evidence>
<dbReference type="InterPro" id="IPR011922">
    <property type="entry name" value="Cell_div_FtsL"/>
</dbReference>
<keyword evidence="4 9" id="KW-0812">Transmembrane</keyword>
<dbReference type="GO" id="GO:0051301">
    <property type="term" value="P:cell division"/>
    <property type="evidence" value="ECO:0007669"/>
    <property type="project" value="UniProtKB-KW"/>
</dbReference>
<dbReference type="Proteomes" id="UP001595755">
    <property type="component" value="Unassembled WGS sequence"/>
</dbReference>
<dbReference type="NCBIfam" id="TIGR02209">
    <property type="entry name" value="ftsL_broad"/>
    <property type="match status" value="1"/>
</dbReference>
<name>A0ABV8SDI6_9BACL</name>
<evidence type="ECO:0000256" key="8">
    <source>
        <dbReference type="NCBIfam" id="TIGR02209"/>
    </source>
</evidence>
<gene>
    <name evidence="10" type="primary">ftsL</name>
    <name evidence="10" type="ORF">ACFO1S_19585</name>
</gene>
<evidence type="ECO:0000256" key="9">
    <source>
        <dbReference type="SAM" id="Phobius"/>
    </source>
</evidence>
<protein>
    <recommendedName>
        <fullName evidence="8">Cell division protein FtsL</fullName>
    </recommendedName>
</protein>
<feature type="transmembrane region" description="Helical" evidence="9">
    <location>
        <begin position="44"/>
        <end position="65"/>
    </location>
</feature>
<keyword evidence="7" id="KW-0131">Cell cycle</keyword>
<evidence type="ECO:0000313" key="11">
    <source>
        <dbReference type="Proteomes" id="UP001595755"/>
    </source>
</evidence>
<organism evidence="10 11">
    <name type="scientific">Cohnella boryungensis</name>
    <dbReference type="NCBI Taxonomy" id="768479"/>
    <lineage>
        <taxon>Bacteria</taxon>
        <taxon>Bacillati</taxon>
        <taxon>Bacillota</taxon>
        <taxon>Bacilli</taxon>
        <taxon>Bacillales</taxon>
        <taxon>Paenibacillaceae</taxon>
        <taxon>Cohnella</taxon>
    </lineage>
</organism>
<keyword evidence="2" id="KW-1003">Cell membrane</keyword>
<comment type="caution">
    <text evidence="10">The sequence shown here is derived from an EMBL/GenBank/DDBJ whole genome shotgun (WGS) entry which is preliminary data.</text>
</comment>
<keyword evidence="5 9" id="KW-1133">Transmembrane helix</keyword>
<evidence type="ECO:0000256" key="7">
    <source>
        <dbReference type="ARBA" id="ARBA00023306"/>
    </source>
</evidence>
<dbReference type="RefSeq" id="WP_204601232.1">
    <property type="nucleotide sequence ID" value="NZ_JBHSED010000040.1"/>
</dbReference>
<keyword evidence="3 10" id="KW-0132">Cell division</keyword>
<sequence>MAYYGNLALRPEPKEEQQVKKNVRNQTVTQKVARRRSIPIGEKLLYLLAIGVVVFVAGLIIFRYAQIYQINGQLQETTKAFNQATEQTKELQAEVERMKDPNRIKKIAQERGYVPIEGNSIVASKDEQKAVALKSKDGAE</sequence>
<evidence type="ECO:0000256" key="4">
    <source>
        <dbReference type="ARBA" id="ARBA00022692"/>
    </source>
</evidence>
<evidence type="ECO:0000256" key="1">
    <source>
        <dbReference type="ARBA" id="ARBA00004401"/>
    </source>
</evidence>
<evidence type="ECO:0000256" key="6">
    <source>
        <dbReference type="ARBA" id="ARBA00023136"/>
    </source>
</evidence>
<proteinExistence type="predicted"/>
<dbReference type="EMBL" id="JBHSED010000040">
    <property type="protein sequence ID" value="MFC4305638.1"/>
    <property type="molecule type" value="Genomic_DNA"/>
</dbReference>
<reference evidence="11" key="1">
    <citation type="journal article" date="2019" name="Int. J. Syst. Evol. Microbiol.">
        <title>The Global Catalogue of Microorganisms (GCM) 10K type strain sequencing project: providing services to taxonomists for standard genome sequencing and annotation.</title>
        <authorList>
            <consortium name="The Broad Institute Genomics Platform"/>
            <consortium name="The Broad Institute Genome Sequencing Center for Infectious Disease"/>
            <person name="Wu L."/>
            <person name="Ma J."/>
        </authorList>
    </citation>
    <scope>NUCLEOTIDE SEQUENCE [LARGE SCALE GENOMIC DNA]</scope>
    <source>
        <strain evidence="11">CGMCC 4.1641</strain>
    </source>
</reference>
<accession>A0ABV8SDI6</accession>
<dbReference type="InterPro" id="IPR007060">
    <property type="entry name" value="FtsL/DivIC"/>
</dbReference>